<evidence type="ECO:0000259" key="1">
    <source>
        <dbReference type="Pfam" id="PF07883"/>
    </source>
</evidence>
<accession>A0A6M3LIY8</accession>
<reference evidence="2" key="1">
    <citation type="submission" date="2020-03" db="EMBL/GenBank/DDBJ databases">
        <title>The deep terrestrial virosphere.</title>
        <authorList>
            <person name="Holmfeldt K."/>
            <person name="Nilsson E."/>
            <person name="Simone D."/>
            <person name="Lopez-Fernandez M."/>
            <person name="Wu X."/>
            <person name="de Brujin I."/>
            <person name="Lundin D."/>
            <person name="Andersson A."/>
            <person name="Bertilsson S."/>
            <person name="Dopson M."/>
        </authorList>
    </citation>
    <scope>NUCLEOTIDE SEQUENCE</scope>
    <source>
        <strain evidence="2">MM415B03888</strain>
    </source>
</reference>
<evidence type="ECO:0000313" key="2">
    <source>
        <dbReference type="EMBL" id="QJA94349.1"/>
    </source>
</evidence>
<dbReference type="SUPFAM" id="SSF51182">
    <property type="entry name" value="RmlC-like cupins"/>
    <property type="match status" value="1"/>
</dbReference>
<dbReference type="InterPro" id="IPR013096">
    <property type="entry name" value="Cupin_2"/>
</dbReference>
<dbReference type="InterPro" id="IPR011051">
    <property type="entry name" value="RmlC_Cupin_sf"/>
</dbReference>
<sequence length="112" mass="12910">MKEVQKVWGKEVWVVNCEEYCGKLLYVDKGAVSSEHYHKVKQETFCCIQGQVELQVGDRHYYLEPLSEAVTIMPKQVHCFKGVANKSILMEVSTIHSDKDVFRNTESQKGQE</sequence>
<proteinExistence type="predicted"/>
<dbReference type="Pfam" id="PF07883">
    <property type="entry name" value="Cupin_2"/>
    <property type="match status" value="1"/>
</dbReference>
<gene>
    <name evidence="2" type="ORF">MM415B03888_0009</name>
</gene>
<feature type="domain" description="Cupin type-2" evidence="1">
    <location>
        <begin position="26"/>
        <end position="83"/>
    </location>
</feature>
<dbReference type="Gene3D" id="2.60.120.10">
    <property type="entry name" value="Jelly Rolls"/>
    <property type="match status" value="1"/>
</dbReference>
<protein>
    <submittedName>
        <fullName evidence="2">Putative cupin domain-containing protein</fullName>
    </submittedName>
</protein>
<dbReference type="InterPro" id="IPR014710">
    <property type="entry name" value="RmlC-like_jellyroll"/>
</dbReference>
<organism evidence="2">
    <name type="scientific">viral metagenome</name>
    <dbReference type="NCBI Taxonomy" id="1070528"/>
    <lineage>
        <taxon>unclassified sequences</taxon>
        <taxon>metagenomes</taxon>
        <taxon>organismal metagenomes</taxon>
    </lineage>
</organism>
<dbReference type="EMBL" id="MT143224">
    <property type="protein sequence ID" value="QJA94349.1"/>
    <property type="molecule type" value="Genomic_DNA"/>
</dbReference>
<dbReference type="AlphaFoldDB" id="A0A6M3LIY8"/>
<name>A0A6M3LIY8_9ZZZZ</name>